<dbReference type="KEGG" id="cel:CELE_Y41C4A.7"/>
<dbReference type="Gene3D" id="2.60.40.10">
    <property type="entry name" value="Immunoglobulins"/>
    <property type="match status" value="1"/>
</dbReference>
<dbReference type="STRING" id="6239.Y41C4A.7.1"/>
<dbReference type="CTD" id="176600"/>
<proteinExistence type="predicted"/>
<gene>
    <name evidence="1" type="ORF">CELE_Y41C4A.7</name>
    <name evidence="1 3" type="ORF">Y41C4A.7</name>
</gene>
<dbReference type="GeneID" id="176600"/>
<dbReference type="AGR" id="WB:WBGene00012754"/>
<dbReference type="OMA" id="HEIRSHH"/>
<dbReference type="SMR" id="Q9U2I5"/>
<sequence length="248" mass="28456">MEDFNRRAEELDQVEKNVSLGLKKIQDEMDSIQLEVEPDDVEITSTKRGFWEHDITNLSPFPVVCRVRATSPSMFVVNKNVFLLKPMDFFKLMISRKPGQIRSHHLKIDVTQFVDTFNPINLLDYFIASNPFKTFVVRYHGAPRYWSDALEMNSWLTGEQLNEQWEKEMKKTSQEKKSSLETSEVSSVNEFVDAEEDNFPVQRAAMNITNVLTVASQVPDESNKNEPDSDIDSVVSGTIDSELANLKI</sequence>
<keyword evidence="2" id="KW-1185">Reference proteome</keyword>
<name>Q9U2I5_CAEEL</name>
<dbReference type="EMBL" id="BX284603">
    <property type="protein sequence ID" value="CAB63356.2"/>
    <property type="molecule type" value="Genomic_DNA"/>
</dbReference>
<dbReference type="FunCoup" id="Q9U2I5">
    <property type="interactions" value="1522"/>
</dbReference>
<dbReference type="PaxDb" id="6239-Y41C4A.7"/>
<dbReference type="AlphaFoldDB" id="Q9U2I5"/>
<dbReference type="InParanoid" id="Q9U2I5"/>
<evidence type="ECO:0000313" key="1">
    <source>
        <dbReference type="EMBL" id="CAB63356.2"/>
    </source>
</evidence>
<dbReference type="HOGENOM" id="CLU_089431_0_0_1"/>
<protein>
    <submittedName>
        <fullName evidence="1">FACT complex subunit</fullName>
    </submittedName>
</protein>
<dbReference type="OrthoDB" id="5840659at2759"/>
<dbReference type="RefSeq" id="NP_499513.2">
    <property type="nucleotide sequence ID" value="NM_067112.4"/>
</dbReference>
<dbReference type="Proteomes" id="UP000001940">
    <property type="component" value="Chromosome III"/>
</dbReference>
<dbReference type="InterPro" id="IPR013783">
    <property type="entry name" value="Ig-like_fold"/>
</dbReference>
<organism evidence="1 2">
    <name type="scientific">Caenorhabditis elegans</name>
    <dbReference type="NCBI Taxonomy" id="6239"/>
    <lineage>
        <taxon>Eukaryota</taxon>
        <taxon>Metazoa</taxon>
        <taxon>Ecdysozoa</taxon>
        <taxon>Nematoda</taxon>
        <taxon>Chromadorea</taxon>
        <taxon>Rhabditida</taxon>
        <taxon>Rhabditina</taxon>
        <taxon>Rhabditomorpha</taxon>
        <taxon>Rhabditoidea</taxon>
        <taxon>Rhabditidae</taxon>
        <taxon>Peloderinae</taxon>
        <taxon>Caenorhabditis</taxon>
    </lineage>
</organism>
<dbReference type="SUPFAM" id="SSF49354">
    <property type="entry name" value="PapD-like"/>
    <property type="match status" value="1"/>
</dbReference>
<dbReference type="Bgee" id="WBGene00012754">
    <property type="expression patterns" value="Expressed in larva and 2 other cell types or tissues"/>
</dbReference>
<dbReference type="eggNOG" id="ENOG502THKZ">
    <property type="taxonomic scope" value="Eukaryota"/>
</dbReference>
<reference evidence="1 2" key="1">
    <citation type="journal article" date="1998" name="Science">
        <title>Genome sequence of the nematode C. elegans: a platform for investigating biology.</title>
        <authorList>
            <consortium name="The C. elegans sequencing consortium"/>
            <person name="Sulson J.E."/>
            <person name="Waterston R."/>
        </authorList>
    </citation>
    <scope>NUCLEOTIDE SEQUENCE [LARGE SCALE GENOMIC DNA]</scope>
    <source>
        <strain evidence="1 2">Bristol N2</strain>
    </source>
</reference>
<accession>Q9U2I5</accession>
<dbReference type="WormBase" id="Y41C4A.7">
    <property type="protein sequence ID" value="CE34116"/>
    <property type="gene ID" value="WBGene00012754"/>
</dbReference>
<dbReference type="InterPro" id="IPR008962">
    <property type="entry name" value="PapD-like_sf"/>
</dbReference>
<evidence type="ECO:0000313" key="2">
    <source>
        <dbReference type="Proteomes" id="UP000001940"/>
    </source>
</evidence>
<evidence type="ECO:0000313" key="3">
    <source>
        <dbReference type="WormBase" id="Y41C4A.7"/>
    </source>
</evidence>
<dbReference type="UCSC" id="Y41C4A.7">
    <property type="organism name" value="c. elegans"/>
</dbReference>